<dbReference type="GO" id="GO:0000160">
    <property type="term" value="P:phosphorelay signal transduction system"/>
    <property type="evidence" value="ECO:0007669"/>
    <property type="project" value="InterPro"/>
</dbReference>
<dbReference type="InterPro" id="IPR036388">
    <property type="entry name" value="WH-like_DNA-bd_sf"/>
</dbReference>
<dbReference type="InterPro" id="IPR001867">
    <property type="entry name" value="OmpR/PhoB-type_DNA-bd"/>
</dbReference>
<dbReference type="InterPro" id="IPR016032">
    <property type="entry name" value="Sig_transdc_resp-reg_C-effctor"/>
</dbReference>
<evidence type="ECO:0000313" key="5">
    <source>
        <dbReference type="Proteomes" id="UP000001353"/>
    </source>
</evidence>
<dbReference type="GO" id="GO:0003677">
    <property type="term" value="F:DNA binding"/>
    <property type="evidence" value="ECO:0007669"/>
    <property type="project" value="UniProtKB-UniRule"/>
</dbReference>
<evidence type="ECO:0000313" key="4">
    <source>
        <dbReference type="EMBL" id="AEI95246.1"/>
    </source>
</evidence>
<dbReference type="Proteomes" id="UP000001353">
    <property type="component" value="Chromosome"/>
</dbReference>
<dbReference type="KEGG" id="rli:RLO149_c033020"/>
<gene>
    <name evidence="4" type="ordered locus">RLO149_c033020</name>
</gene>
<dbReference type="SUPFAM" id="SSF46894">
    <property type="entry name" value="C-terminal effector domain of the bipartite response regulators"/>
    <property type="match status" value="1"/>
</dbReference>
<evidence type="ECO:0000256" key="1">
    <source>
        <dbReference type="ARBA" id="ARBA00023125"/>
    </source>
</evidence>
<dbReference type="PROSITE" id="PS51755">
    <property type="entry name" value="OMPR_PHOB"/>
    <property type="match status" value="1"/>
</dbReference>
<feature type="DNA-binding region" description="OmpR/PhoB-type" evidence="2">
    <location>
        <begin position="11"/>
        <end position="73"/>
    </location>
</feature>
<dbReference type="Gene3D" id="1.10.10.10">
    <property type="entry name" value="Winged helix-like DNA-binding domain superfamily/Winged helix DNA-binding domain"/>
    <property type="match status" value="1"/>
</dbReference>
<dbReference type="eggNOG" id="COG3710">
    <property type="taxonomic scope" value="Bacteria"/>
</dbReference>
<dbReference type="AlphaFoldDB" id="F7ZL40"/>
<dbReference type="GO" id="GO:0006355">
    <property type="term" value="P:regulation of DNA-templated transcription"/>
    <property type="evidence" value="ECO:0007669"/>
    <property type="project" value="InterPro"/>
</dbReference>
<keyword evidence="1 2" id="KW-0238">DNA-binding</keyword>
<dbReference type="EMBL" id="CP002623">
    <property type="protein sequence ID" value="AEI95246.1"/>
    <property type="molecule type" value="Genomic_DNA"/>
</dbReference>
<keyword evidence="5" id="KW-1185">Reference proteome</keyword>
<dbReference type="HOGENOM" id="CLU_2702511_0_0_5"/>
<proteinExistence type="predicted"/>
<name>F7ZL40_ROSLO</name>
<reference evidence="4 5" key="1">
    <citation type="journal article" date="2011" name="BMC Genomics">
        <title>Comparative genome analysis and genome-guided physiological analysis of Roseobacter litoralis.</title>
        <authorList>
            <person name="Kalhoefer D."/>
            <person name="Thole S."/>
            <person name="Voget S."/>
            <person name="Lehmann R."/>
            <person name="Liesegang H."/>
            <person name="Wollher A."/>
            <person name="Daniel R."/>
            <person name="Simon M."/>
            <person name="Brinkhoff T."/>
        </authorList>
    </citation>
    <scope>NUCLEOTIDE SEQUENCE [LARGE SCALE GENOMIC DNA]</scope>
    <source>
        <strain evidence="5">ATCC 49566 / DSM 6996 / JCM 21268 / NBRC 15278 / OCh 149</strain>
    </source>
</reference>
<evidence type="ECO:0000259" key="3">
    <source>
        <dbReference type="PROSITE" id="PS51755"/>
    </source>
</evidence>
<dbReference type="STRING" id="391595.RLO149_c033020"/>
<protein>
    <recommendedName>
        <fullName evidence="3">OmpR/PhoB-type domain-containing protein</fullName>
    </recommendedName>
</protein>
<organism evidence="4 5">
    <name type="scientific">Roseobacter litoralis (strain ATCC 49566 / DSM 6996 / JCM 21268 / NBRC 15278 / OCh 149)</name>
    <dbReference type="NCBI Taxonomy" id="391595"/>
    <lineage>
        <taxon>Bacteria</taxon>
        <taxon>Pseudomonadati</taxon>
        <taxon>Pseudomonadota</taxon>
        <taxon>Alphaproteobacteria</taxon>
        <taxon>Rhodobacterales</taxon>
        <taxon>Roseobacteraceae</taxon>
        <taxon>Roseobacter</taxon>
    </lineage>
</organism>
<feature type="domain" description="OmpR/PhoB-type" evidence="3">
    <location>
        <begin position="11"/>
        <end position="73"/>
    </location>
</feature>
<accession>F7ZL40</accession>
<sequence length="73" mass="8441">MEECALSRNNAQVWCFGSFALDKASFQLMHSESPVAIERQSLRVLIFLNRHRDRVVSKDDLVEAIWQGRAISY</sequence>
<evidence type="ECO:0000256" key="2">
    <source>
        <dbReference type="PROSITE-ProRule" id="PRU01091"/>
    </source>
</evidence>